<accession>A0AAW2YJF1</accession>
<organism evidence="3 4">
    <name type="scientific">Acrasis kona</name>
    <dbReference type="NCBI Taxonomy" id="1008807"/>
    <lineage>
        <taxon>Eukaryota</taxon>
        <taxon>Discoba</taxon>
        <taxon>Heterolobosea</taxon>
        <taxon>Tetramitia</taxon>
        <taxon>Eutetramitia</taxon>
        <taxon>Acrasidae</taxon>
        <taxon>Acrasis</taxon>
    </lineage>
</organism>
<reference evidence="3 4" key="1">
    <citation type="submission" date="2024-03" db="EMBL/GenBank/DDBJ databases">
        <title>The Acrasis kona genome and developmental transcriptomes reveal deep origins of eukaryotic multicellular pathways.</title>
        <authorList>
            <person name="Sheikh S."/>
            <person name="Fu C.-J."/>
            <person name="Brown M.W."/>
            <person name="Baldauf S.L."/>
        </authorList>
    </citation>
    <scope>NUCLEOTIDE SEQUENCE [LARGE SCALE GENOMIC DNA]</scope>
    <source>
        <strain evidence="3 4">ATCC MYA-3509</strain>
    </source>
</reference>
<evidence type="ECO:0000256" key="2">
    <source>
        <dbReference type="SAM" id="MobiDB-lite"/>
    </source>
</evidence>
<dbReference type="EMBL" id="JAOPGA020000143">
    <property type="protein sequence ID" value="KAL0477100.1"/>
    <property type="molecule type" value="Genomic_DNA"/>
</dbReference>
<evidence type="ECO:0000313" key="4">
    <source>
        <dbReference type="Proteomes" id="UP001431209"/>
    </source>
</evidence>
<evidence type="ECO:0000313" key="3">
    <source>
        <dbReference type="EMBL" id="KAL0477100.1"/>
    </source>
</evidence>
<gene>
    <name evidence="3" type="ORF">AKO1_006240</name>
</gene>
<keyword evidence="1" id="KW-0175">Coiled coil</keyword>
<dbReference type="Proteomes" id="UP001431209">
    <property type="component" value="Unassembled WGS sequence"/>
</dbReference>
<proteinExistence type="predicted"/>
<comment type="caution">
    <text evidence="3">The sequence shown here is derived from an EMBL/GenBank/DDBJ whole genome shotgun (WGS) entry which is preliminary data.</text>
</comment>
<protein>
    <submittedName>
        <fullName evidence="3">Uncharacterized protein</fullName>
    </submittedName>
</protein>
<feature type="region of interest" description="Disordered" evidence="2">
    <location>
        <begin position="145"/>
        <end position="176"/>
    </location>
</feature>
<dbReference type="AlphaFoldDB" id="A0AAW2YJF1"/>
<feature type="coiled-coil region" evidence="1">
    <location>
        <begin position="30"/>
        <end position="83"/>
    </location>
</feature>
<evidence type="ECO:0000256" key="1">
    <source>
        <dbReference type="SAM" id="Coils"/>
    </source>
</evidence>
<name>A0AAW2YJF1_9EUKA</name>
<sequence length="194" mass="22861">MFKSPKWAPPQITRSIKYHELYAPGELEALNLAQKQYDKHKKETDRAINEEYTKLLKSLEDSQKKAERTLARANKDLKEIQSNTAKGIDTPTEILTVLLTFYIAYERRTKEDRGVPVQLLELFNNQKRINDVKAWRRRALLKKEKARSRRNKTKTVVESESEDELEVEEKKPTKENFRENEDFLYLMSGGTTRK</sequence>
<keyword evidence="4" id="KW-1185">Reference proteome</keyword>